<accession>A0A9W7E872</accession>
<evidence type="ECO:0000313" key="3">
    <source>
        <dbReference type="EMBL" id="GMH69003.1"/>
    </source>
</evidence>
<organism evidence="3 4">
    <name type="scientific">Triparma retinervis</name>
    <dbReference type="NCBI Taxonomy" id="2557542"/>
    <lineage>
        <taxon>Eukaryota</taxon>
        <taxon>Sar</taxon>
        <taxon>Stramenopiles</taxon>
        <taxon>Ochrophyta</taxon>
        <taxon>Bolidophyceae</taxon>
        <taxon>Parmales</taxon>
        <taxon>Triparmaceae</taxon>
        <taxon>Triparma</taxon>
    </lineage>
</organism>
<evidence type="ECO:0000256" key="1">
    <source>
        <dbReference type="SAM" id="Coils"/>
    </source>
</evidence>
<name>A0A9W7E872_9STRA</name>
<feature type="compositionally biased region" description="Low complexity" evidence="2">
    <location>
        <begin position="180"/>
        <end position="197"/>
    </location>
</feature>
<dbReference type="OrthoDB" id="191169at2759"/>
<keyword evidence="4" id="KW-1185">Reference proteome</keyword>
<evidence type="ECO:0000313" key="4">
    <source>
        <dbReference type="Proteomes" id="UP001165082"/>
    </source>
</evidence>
<keyword evidence="1" id="KW-0175">Coiled coil</keyword>
<feature type="compositionally biased region" description="Gly residues" evidence="2">
    <location>
        <begin position="169"/>
        <end position="179"/>
    </location>
</feature>
<reference evidence="3" key="1">
    <citation type="submission" date="2022-07" db="EMBL/GenBank/DDBJ databases">
        <title>Genome analysis of Parmales, a sister group of diatoms, reveals the evolutionary specialization of diatoms from phago-mixotrophs to photoautotrophs.</title>
        <authorList>
            <person name="Ban H."/>
            <person name="Sato S."/>
            <person name="Yoshikawa S."/>
            <person name="Kazumasa Y."/>
            <person name="Nakamura Y."/>
            <person name="Ichinomiya M."/>
            <person name="Saitoh K."/>
            <person name="Sato N."/>
            <person name="Blanc-Mathieu R."/>
            <person name="Endo H."/>
            <person name="Kuwata A."/>
            <person name="Ogata H."/>
        </authorList>
    </citation>
    <scope>NUCLEOTIDE SEQUENCE</scope>
</reference>
<protein>
    <submittedName>
        <fullName evidence="3">Uncharacterized protein</fullName>
    </submittedName>
</protein>
<dbReference type="PANTHER" id="PTHR22091:SF1">
    <property type="entry name" value="COILED-COIL DOMAIN-CONTAINING PROTEIN 77"/>
    <property type="match status" value="1"/>
</dbReference>
<dbReference type="InterPro" id="IPR037696">
    <property type="entry name" value="CCDC77"/>
</dbReference>
<feature type="compositionally biased region" description="Low complexity" evidence="2">
    <location>
        <begin position="446"/>
        <end position="468"/>
    </location>
</feature>
<evidence type="ECO:0000256" key="2">
    <source>
        <dbReference type="SAM" id="MobiDB-lite"/>
    </source>
</evidence>
<feature type="region of interest" description="Disordered" evidence="2">
    <location>
        <begin position="437"/>
        <end position="473"/>
    </location>
</feature>
<dbReference type="AlphaFoldDB" id="A0A9W7E872"/>
<gene>
    <name evidence="3" type="ORF">TrRE_jg3752</name>
</gene>
<sequence length="619" mass="68702">MSDFDEPEDLNSLVAFYRKQCENNEKQIADLVQSISDLDPAYEELSKTRLEAEKKTSEITRLHTYASGLNSAIIEEKEKSLSLQGEVERLKVVEMELSKENSSLLDKIGGGRGITREEVTFYRDCRPERLRRHQSQPNFPDSPSRINSADASTLASPARSMRGRLGPQANGGGRGGGGLTSSVPAPSTPGSAPSTPTRSKRTPVHHAHTAHNTSRQVLRTVYLPNERADALVLMVESLSSQLEEHKNLSKQHIQTVIDEFKERESTFISRINDDQSTIDNLTDRCNTVEKRWRDSVHHEKAAIQKLQVAERIHAERQVSHKEDIANLHNERGELARELDKFRKNLQSHSAAGHRNLLQQVSEREKDVHTLREQYKELQTVYDSKLQSLEHKLRQSREKFKSLEERRKVEIAAFQKDIGFFKNNIRQLERELMNKKKDEIGNAGTNRSRSASAAVASSPSAGPTTPSGPRLTDDMTEAQRNASIVSHITDFDYNPSQIPANEDFYGGLAGQLNSDVHNLKSRVANLAKEVGSEVGVVGGGGGKTGGRKKGKATVLSEYGESGAAASTSTNSNRRRVVEPSSTSMRRGTYFGAVDMSKIKDVDITSGTDAKVINAWLSAKK</sequence>
<proteinExistence type="predicted"/>
<feature type="region of interest" description="Disordered" evidence="2">
    <location>
        <begin position="125"/>
        <end position="216"/>
    </location>
</feature>
<dbReference type="PANTHER" id="PTHR22091">
    <property type="entry name" value="COILED-COIL DOMAIN-CONTAINING PROTEIN 77"/>
    <property type="match status" value="1"/>
</dbReference>
<feature type="compositionally biased region" description="Basic residues" evidence="2">
    <location>
        <begin position="198"/>
        <end position="209"/>
    </location>
</feature>
<dbReference type="EMBL" id="BRXZ01001349">
    <property type="protein sequence ID" value="GMH69003.1"/>
    <property type="molecule type" value="Genomic_DNA"/>
</dbReference>
<feature type="compositionally biased region" description="Polar residues" evidence="2">
    <location>
        <begin position="135"/>
        <end position="155"/>
    </location>
</feature>
<feature type="coiled-coil region" evidence="1">
    <location>
        <begin position="385"/>
        <end position="437"/>
    </location>
</feature>
<comment type="caution">
    <text evidence="3">The sequence shown here is derived from an EMBL/GenBank/DDBJ whole genome shotgun (WGS) entry which is preliminary data.</text>
</comment>
<feature type="region of interest" description="Disordered" evidence="2">
    <location>
        <begin position="560"/>
        <end position="582"/>
    </location>
</feature>
<dbReference type="Proteomes" id="UP001165082">
    <property type="component" value="Unassembled WGS sequence"/>
</dbReference>